<dbReference type="AlphaFoldDB" id="A0A3N0GYU4"/>
<organism evidence="1 2">
    <name type="scientific">Nocardioides pocheonensis</name>
    <dbReference type="NCBI Taxonomy" id="661485"/>
    <lineage>
        <taxon>Bacteria</taxon>
        <taxon>Bacillati</taxon>
        <taxon>Actinomycetota</taxon>
        <taxon>Actinomycetes</taxon>
        <taxon>Propionibacteriales</taxon>
        <taxon>Nocardioidaceae</taxon>
        <taxon>Nocardioides</taxon>
    </lineage>
</organism>
<sequence length="71" mass="7536">MSNTTSWHNTVMRMRFVAPTHGFGMGDVCPQATGYTSGFSGGAAIATRKRHLDAAQATPVTGRTPWSPPVT</sequence>
<dbReference type="OrthoDB" id="9913816at2"/>
<protein>
    <submittedName>
        <fullName evidence="1">Uncharacterized protein</fullName>
    </submittedName>
</protein>
<dbReference type="EMBL" id="RJSF01000003">
    <property type="protein sequence ID" value="RNM17569.1"/>
    <property type="molecule type" value="Genomic_DNA"/>
</dbReference>
<accession>A0A3N0GYU4</accession>
<evidence type="ECO:0000313" key="2">
    <source>
        <dbReference type="Proteomes" id="UP000279994"/>
    </source>
</evidence>
<keyword evidence="2" id="KW-1185">Reference proteome</keyword>
<dbReference type="RefSeq" id="WP_123221185.1">
    <property type="nucleotide sequence ID" value="NZ_RJSF01000003.1"/>
</dbReference>
<evidence type="ECO:0000313" key="1">
    <source>
        <dbReference type="EMBL" id="RNM17569.1"/>
    </source>
</evidence>
<reference evidence="1 2" key="1">
    <citation type="submission" date="2018-11" db="EMBL/GenBank/DDBJ databases">
        <authorList>
            <person name="Li F."/>
        </authorList>
    </citation>
    <scope>NUCLEOTIDE SEQUENCE [LARGE SCALE GENOMIC DNA]</scope>
    <source>
        <strain evidence="1 2">Gsoil 818</strain>
    </source>
</reference>
<name>A0A3N0GYU4_9ACTN</name>
<proteinExistence type="predicted"/>
<dbReference type="Proteomes" id="UP000279994">
    <property type="component" value="Unassembled WGS sequence"/>
</dbReference>
<gene>
    <name evidence="1" type="ORF">EFL26_01985</name>
</gene>
<comment type="caution">
    <text evidence="1">The sequence shown here is derived from an EMBL/GenBank/DDBJ whole genome shotgun (WGS) entry which is preliminary data.</text>
</comment>